<organism evidence="1 2">
    <name type="scientific">Cardiobacterium valvarum F0432</name>
    <dbReference type="NCBI Taxonomy" id="797473"/>
    <lineage>
        <taxon>Bacteria</taxon>
        <taxon>Pseudomonadati</taxon>
        <taxon>Pseudomonadota</taxon>
        <taxon>Gammaproteobacteria</taxon>
        <taxon>Cardiobacteriales</taxon>
        <taxon>Cardiobacteriaceae</taxon>
        <taxon>Cardiobacterium</taxon>
    </lineage>
</organism>
<dbReference type="Proteomes" id="UP000004750">
    <property type="component" value="Unassembled WGS sequence"/>
</dbReference>
<dbReference type="HOGENOM" id="CLU_052821_0_0_6"/>
<name>G9ZJA6_9GAMM</name>
<sequence length="429" mass="47931">MINMALMSMAVNAPRQFILDKGNSFGLLADYYESMGKKVRRLTFNSASSDTFPPFFETAKALDELDGQGGAWLGSSTPDSVNLRKAGDANAATAERITAETATEGDDDGETRSYLSEMLNILKIMVTGGREQDVSALKQADISFLQQCLIDGLRASREAGKPHARPQDVYEAMRRVADTEKIETLAIRYRDFAAAVQLWTQGERGKLFNQYGQGFDKDADLTLIETGALTNEGNEDMFAVAGLATLTNITALGELTQYDGRHIEVYTDEGHYWMLRTLLILGLIQGTKVWRKLGIWLIFGTQDFSDVHGDAKKILSQAEFWWLLSMGQDEAEQVSRFKALTPEEHFLIRQAKIEKPNFSEGTMLSERFGCGLIRFIPPSLVLALAQTDRDEKNARKRLMDQYGISELEAAYRIADEITAARRKFQQQAA</sequence>
<dbReference type="InterPro" id="IPR027417">
    <property type="entry name" value="P-loop_NTPase"/>
</dbReference>
<dbReference type="SUPFAM" id="SSF52540">
    <property type="entry name" value="P-loop containing nucleoside triphosphate hydrolases"/>
    <property type="match status" value="1"/>
</dbReference>
<evidence type="ECO:0000313" key="2">
    <source>
        <dbReference type="Proteomes" id="UP000004750"/>
    </source>
</evidence>
<dbReference type="EMBL" id="AGCM01000184">
    <property type="protein sequence ID" value="EHM50247.1"/>
    <property type="molecule type" value="Genomic_DNA"/>
</dbReference>
<comment type="caution">
    <text evidence="1">The sequence shown here is derived from an EMBL/GenBank/DDBJ whole genome shotgun (WGS) entry which is preliminary data.</text>
</comment>
<accession>G9ZJA6</accession>
<proteinExistence type="predicted"/>
<dbReference type="Gene3D" id="3.40.50.300">
    <property type="entry name" value="P-loop containing nucleotide triphosphate hydrolases"/>
    <property type="match status" value="1"/>
</dbReference>
<evidence type="ECO:0000313" key="1">
    <source>
        <dbReference type="EMBL" id="EHM50247.1"/>
    </source>
</evidence>
<dbReference type="AlphaFoldDB" id="G9ZJA6"/>
<gene>
    <name evidence="1" type="ORF">HMPREF9080_02875</name>
</gene>
<reference evidence="1 2" key="1">
    <citation type="submission" date="2011-08" db="EMBL/GenBank/DDBJ databases">
        <authorList>
            <person name="Weinstock G."/>
            <person name="Sodergren E."/>
            <person name="Clifton S."/>
            <person name="Fulton L."/>
            <person name="Fulton B."/>
            <person name="Courtney L."/>
            <person name="Fronick C."/>
            <person name="Harrison M."/>
            <person name="Strong C."/>
            <person name="Farmer C."/>
            <person name="Delahaunty K."/>
            <person name="Markovic C."/>
            <person name="Hall O."/>
            <person name="Minx P."/>
            <person name="Tomlinson C."/>
            <person name="Mitreva M."/>
            <person name="Hou S."/>
            <person name="Chen J."/>
            <person name="Wollam A."/>
            <person name="Pepin K.H."/>
            <person name="Johnson M."/>
            <person name="Bhonagiri V."/>
            <person name="Zhang X."/>
            <person name="Suruliraj S."/>
            <person name="Warren W."/>
            <person name="Chinwalla A."/>
            <person name="Mardis E.R."/>
            <person name="Wilson R.K."/>
        </authorList>
    </citation>
    <scope>NUCLEOTIDE SEQUENCE [LARGE SCALE GENOMIC DNA]</scope>
    <source>
        <strain evidence="1 2">F0432</strain>
    </source>
</reference>
<protein>
    <submittedName>
        <fullName evidence="1">Uncharacterized protein</fullName>
    </submittedName>
</protein>
<dbReference type="PATRIC" id="fig|797473.3.peg.2344"/>
<dbReference type="STRING" id="797473.HMPREF9080_02875"/>
<dbReference type="Gene3D" id="1.10.8.730">
    <property type="match status" value="1"/>
</dbReference>